<proteinExistence type="inferred from homology"/>
<comment type="similarity">
    <text evidence="1">Belongs to the Luc7 family.</text>
</comment>
<dbReference type="InterPro" id="IPR004882">
    <property type="entry name" value="Luc7-rel"/>
</dbReference>
<gene>
    <name evidence="2" type="ORF">CXG81DRAFT_5358</name>
</gene>
<reference evidence="3" key="1">
    <citation type="journal article" date="2018" name="Nat. Microbiol.">
        <title>Leveraging single-cell genomics to expand the fungal tree of life.</title>
        <authorList>
            <person name="Ahrendt S.R."/>
            <person name="Quandt C.A."/>
            <person name="Ciobanu D."/>
            <person name="Clum A."/>
            <person name="Salamov A."/>
            <person name="Andreopoulos B."/>
            <person name="Cheng J.F."/>
            <person name="Woyke T."/>
            <person name="Pelin A."/>
            <person name="Henrissat B."/>
            <person name="Reynolds N.K."/>
            <person name="Benny G.L."/>
            <person name="Smith M.E."/>
            <person name="James T.Y."/>
            <person name="Grigoriev I.V."/>
        </authorList>
    </citation>
    <scope>NUCLEOTIDE SEQUENCE [LARGE SCALE GENOMIC DNA]</scope>
    <source>
        <strain evidence="3">ATCC 52028</strain>
    </source>
</reference>
<evidence type="ECO:0000313" key="3">
    <source>
        <dbReference type="Proteomes" id="UP000274922"/>
    </source>
</evidence>
<name>A0A4P9WZZ2_9FUNG</name>
<accession>A0A4P9WZZ2</accession>
<dbReference type="GO" id="GO:0006376">
    <property type="term" value="P:mRNA splice site recognition"/>
    <property type="evidence" value="ECO:0007669"/>
    <property type="project" value="InterPro"/>
</dbReference>
<keyword evidence="3" id="KW-1185">Reference proteome</keyword>
<feature type="non-terminal residue" evidence="2">
    <location>
        <position position="1"/>
    </location>
</feature>
<dbReference type="EMBL" id="ML014312">
    <property type="protein sequence ID" value="RKO99169.1"/>
    <property type="molecule type" value="Genomic_DNA"/>
</dbReference>
<organism evidence="2 3">
    <name type="scientific">Caulochytrium protostelioides</name>
    <dbReference type="NCBI Taxonomy" id="1555241"/>
    <lineage>
        <taxon>Eukaryota</taxon>
        <taxon>Fungi</taxon>
        <taxon>Fungi incertae sedis</taxon>
        <taxon>Chytridiomycota</taxon>
        <taxon>Chytridiomycota incertae sedis</taxon>
        <taxon>Chytridiomycetes</taxon>
        <taxon>Caulochytriales</taxon>
        <taxon>Caulochytriaceae</taxon>
        <taxon>Caulochytrium</taxon>
    </lineage>
</organism>
<feature type="non-terminal residue" evidence="2">
    <location>
        <position position="240"/>
    </location>
</feature>
<dbReference type="GO" id="GO:0003729">
    <property type="term" value="F:mRNA binding"/>
    <property type="evidence" value="ECO:0007669"/>
    <property type="project" value="InterPro"/>
</dbReference>
<protein>
    <recommendedName>
        <fullName evidence="4">LUC7-domain-containing protein</fullName>
    </recommendedName>
</protein>
<evidence type="ECO:0008006" key="4">
    <source>
        <dbReference type="Google" id="ProtNLM"/>
    </source>
</evidence>
<dbReference type="OrthoDB" id="153872at2759"/>
<dbReference type="Proteomes" id="UP000274922">
    <property type="component" value="Unassembled WGS sequence"/>
</dbReference>
<dbReference type="STRING" id="1555241.A0A4P9WZZ2"/>
<evidence type="ECO:0000313" key="2">
    <source>
        <dbReference type="EMBL" id="RKO99169.1"/>
    </source>
</evidence>
<sequence>AEQQRKMLEVLMGEALMREAPLGGGPSGGLGGAAGPTLHYADPQVCRPFLCGLCPHTLFTNTKMDMGACPKRHSEVLRAAYQAAAGVVVPSAPAEWTAALWRYVAECDYKIQRGQRQLDAVAEDERLNGLQTASYDLAREIQLLSAAVVQRGTQGRVLEAAALQRDVDRLILDKYDIDGDLAKIMANEAGSQHQKLRVCVKCSALLSIFDSDRKLADHFMGKMHLGFVKIRDQLEALRAQ</sequence>
<dbReference type="PANTHER" id="PTHR12375">
    <property type="entry name" value="RNA-BINDING PROTEIN LUC7-RELATED"/>
    <property type="match status" value="1"/>
</dbReference>
<dbReference type="Pfam" id="PF03194">
    <property type="entry name" value="LUC7"/>
    <property type="match status" value="1"/>
</dbReference>
<evidence type="ECO:0000256" key="1">
    <source>
        <dbReference type="ARBA" id="ARBA00005655"/>
    </source>
</evidence>
<dbReference type="AlphaFoldDB" id="A0A4P9WZZ2"/>
<dbReference type="GO" id="GO:0005685">
    <property type="term" value="C:U1 snRNP"/>
    <property type="evidence" value="ECO:0007669"/>
    <property type="project" value="InterPro"/>
</dbReference>